<evidence type="ECO:0000313" key="3">
    <source>
        <dbReference type="Proteomes" id="UP000677913"/>
    </source>
</evidence>
<reference evidence="2" key="1">
    <citation type="submission" date="2021-04" db="EMBL/GenBank/DDBJ databases">
        <title>Genome based classification of Actinospica acidithermotolerans sp. nov., an actinobacterium isolated from an Indonesian hot spring.</title>
        <authorList>
            <person name="Kusuma A.B."/>
            <person name="Putra K.E."/>
            <person name="Nafisah S."/>
            <person name="Loh J."/>
            <person name="Nouioui I."/>
            <person name="Goodfellow M."/>
        </authorList>
    </citation>
    <scope>NUCLEOTIDE SEQUENCE</scope>
    <source>
        <strain evidence="2">DSM 45618</strain>
    </source>
</reference>
<gene>
    <name evidence="2" type="ORF">KGA66_07810</name>
</gene>
<organism evidence="2 3">
    <name type="scientific">Actinocrinis puniceicyclus</name>
    <dbReference type="NCBI Taxonomy" id="977794"/>
    <lineage>
        <taxon>Bacteria</taxon>
        <taxon>Bacillati</taxon>
        <taxon>Actinomycetota</taxon>
        <taxon>Actinomycetes</taxon>
        <taxon>Catenulisporales</taxon>
        <taxon>Actinospicaceae</taxon>
        <taxon>Actinocrinis</taxon>
    </lineage>
</organism>
<dbReference type="AlphaFoldDB" id="A0A8J7WP14"/>
<sequence length="113" mass="12393">MSRPVIRRYPTGETGPLGGRTERFGAPRPGHGHVWITYRSEEKCSALWQDEYPEPDENGARVGHASFDGDYEAVVAWARATPAEAVYVAWPVLPVPGTPAEACIGYQPLKPTD</sequence>
<proteinExistence type="predicted"/>
<dbReference type="RefSeq" id="WP_211466151.1">
    <property type="nucleotide sequence ID" value="NZ_JAGSXH010000017.1"/>
</dbReference>
<dbReference type="Proteomes" id="UP000677913">
    <property type="component" value="Unassembled WGS sequence"/>
</dbReference>
<comment type="caution">
    <text evidence="2">The sequence shown here is derived from an EMBL/GenBank/DDBJ whole genome shotgun (WGS) entry which is preliminary data.</text>
</comment>
<name>A0A8J7WP14_9ACTN</name>
<feature type="region of interest" description="Disordered" evidence="1">
    <location>
        <begin position="1"/>
        <end position="28"/>
    </location>
</feature>
<dbReference type="EMBL" id="JAGSXH010000017">
    <property type="protein sequence ID" value="MBS2962944.1"/>
    <property type="molecule type" value="Genomic_DNA"/>
</dbReference>
<evidence type="ECO:0000256" key="1">
    <source>
        <dbReference type="SAM" id="MobiDB-lite"/>
    </source>
</evidence>
<accession>A0A8J7WP14</accession>
<keyword evidence="3" id="KW-1185">Reference proteome</keyword>
<protein>
    <submittedName>
        <fullName evidence="2">Uncharacterized protein</fullName>
    </submittedName>
</protein>
<evidence type="ECO:0000313" key="2">
    <source>
        <dbReference type="EMBL" id="MBS2962944.1"/>
    </source>
</evidence>